<dbReference type="KEGG" id="scl:sce4110"/>
<dbReference type="STRING" id="448385.sce4110"/>
<evidence type="ECO:0000313" key="1">
    <source>
        <dbReference type="EMBL" id="CAN94273.1"/>
    </source>
</evidence>
<keyword evidence="2" id="KW-1185">Reference proteome</keyword>
<protein>
    <submittedName>
        <fullName evidence="1">Uncharacterized protein</fullName>
    </submittedName>
</protein>
<dbReference type="Proteomes" id="UP000002139">
    <property type="component" value="Chromosome"/>
</dbReference>
<proteinExistence type="predicted"/>
<dbReference type="BioCyc" id="SCEL448385:SCE_RS53030-MONOMER"/>
<organism evidence="1 2">
    <name type="scientific">Sorangium cellulosum (strain So ce56)</name>
    <name type="common">Polyangium cellulosum (strain So ce56)</name>
    <dbReference type="NCBI Taxonomy" id="448385"/>
    <lineage>
        <taxon>Bacteria</taxon>
        <taxon>Pseudomonadati</taxon>
        <taxon>Myxococcota</taxon>
        <taxon>Polyangia</taxon>
        <taxon>Polyangiales</taxon>
        <taxon>Polyangiaceae</taxon>
        <taxon>Sorangium</taxon>
    </lineage>
</organism>
<dbReference type="OrthoDB" id="5511726at2"/>
<dbReference type="RefSeq" id="WP_012236743.1">
    <property type="nucleotide sequence ID" value="NC_010162.1"/>
</dbReference>
<sequence>MAKRTTIARKGRTAPALGPGLHAGTIELRQDERFRVRTLGGELVTAVLDDAVDPDLAKECLRSGCRVILADDGARGPVILGALQTSLPVARDRDGHLVVSAKKIRLKAAQSLVLDAGESSLRLEPNGAVRMEGDRLVIDVGSLVRFLAASVEFP</sequence>
<gene>
    <name evidence="1" type="ordered locus">sce4110</name>
</gene>
<dbReference type="EMBL" id="AM746676">
    <property type="protein sequence ID" value="CAN94273.1"/>
    <property type="molecule type" value="Genomic_DNA"/>
</dbReference>
<accession>A9EVZ9</accession>
<name>A9EVZ9_SORC5</name>
<dbReference type="HOGENOM" id="CLU_1593475_0_0_7"/>
<reference evidence="1 2" key="1">
    <citation type="journal article" date="2007" name="Nat. Biotechnol.">
        <title>Complete genome sequence of the myxobacterium Sorangium cellulosum.</title>
        <authorList>
            <person name="Schneiker S."/>
            <person name="Perlova O."/>
            <person name="Kaiser O."/>
            <person name="Gerth K."/>
            <person name="Alici A."/>
            <person name="Altmeyer M.O."/>
            <person name="Bartels D."/>
            <person name="Bekel T."/>
            <person name="Beyer S."/>
            <person name="Bode E."/>
            <person name="Bode H.B."/>
            <person name="Bolten C.J."/>
            <person name="Choudhuri J.V."/>
            <person name="Doss S."/>
            <person name="Elnakady Y.A."/>
            <person name="Frank B."/>
            <person name="Gaigalat L."/>
            <person name="Goesmann A."/>
            <person name="Groeger C."/>
            <person name="Gross F."/>
            <person name="Jelsbak L."/>
            <person name="Jelsbak L."/>
            <person name="Kalinowski J."/>
            <person name="Kegler C."/>
            <person name="Knauber T."/>
            <person name="Konietzny S."/>
            <person name="Kopp M."/>
            <person name="Krause L."/>
            <person name="Krug D."/>
            <person name="Linke B."/>
            <person name="Mahmud T."/>
            <person name="Martinez-Arias R."/>
            <person name="McHardy A.C."/>
            <person name="Merai M."/>
            <person name="Meyer F."/>
            <person name="Mormann S."/>
            <person name="Munoz-Dorado J."/>
            <person name="Perez J."/>
            <person name="Pradella S."/>
            <person name="Rachid S."/>
            <person name="Raddatz G."/>
            <person name="Rosenau F."/>
            <person name="Rueckert C."/>
            <person name="Sasse F."/>
            <person name="Scharfe M."/>
            <person name="Schuster S.C."/>
            <person name="Suen G."/>
            <person name="Treuner-Lange A."/>
            <person name="Velicer G.J."/>
            <person name="Vorholter F.-J."/>
            <person name="Weissman K.J."/>
            <person name="Welch R.D."/>
            <person name="Wenzel S.C."/>
            <person name="Whitworth D.E."/>
            <person name="Wilhelm S."/>
            <person name="Wittmann C."/>
            <person name="Bloecker H."/>
            <person name="Puehler A."/>
            <person name="Mueller R."/>
        </authorList>
    </citation>
    <scope>NUCLEOTIDE SEQUENCE [LARGE SCALE GENOMIC DNA]</scope>
    <source>
        <strain evidence="2">So ce56</strain>
    </source>
</reference>
<evidence type="ECO:0000313" key="2">
    <source>
        <dbReference type="Proteomes" id="UP000002139"/>
    </source>
</evidence>
<dbReference type="AlphaFoldDB" id="A9EVZ9"/>